<feature type="transmembrane region" description="Helical" evidence="1">
    <location>
        <begin position="71"/>
        <end position="92"/>
    </location>
</feature>
<feature type="transmembrane region" description="Helical" evidence="1">
    <location>
        <begin position="104"/>
        <end position="125"/>
    </location>
</feature>
<keyword evidence="4" id="KW-1185">Reference proteome</keyword>
<accession>A0A3D9SPA4</accession>
<evidence type="ECO:0000313" key="3">
    <source>
        <dbReference type="EMBL" id="REE95793.1"/>
    </source>
</evidence>
<reference evidence="3 4" key="1">
    <citation type="submission" date="2018-08" db="EMBL/GenBank/DDBJ databases">
        <title>Sequencing the genomes of 1000 actinobacteria strains.</title>
        <authorList>
            <person name="Klenk H.-P."/>
        </authorList>
    </citation>
    <scope>NUCLEOTIDE SEQUENCE [LARGE SCALE GENOMIC DNA]</scope>
    <source>
        <strain evidence="3 4">DSM 43927</strain>
    </source>
</reference>
<dbReference type="Pfam" id="PF20182">
    <property type="entry name" value="DUF6545"/>
    <property type="match status" value="1"/>
</dbReference>
<dbReference type="Proteomes" id="UP000256661">
    <property type="component" value="Unassembled WGS sequence"/>
</dbReference>
<dbReference type="RefSeq" id="WP_116021535.1">
    <property type="nucleotide sequence ID" value="NZ_QTTT01000001.1"/>
</dbReference>
<proteinExistence type="predicted"/>
<feature type="transmembrane region" description="Helical" evidence="1">
    <location>
        <begin position="34"/>
        <end position="51"/>
    </location>
</feature>
<keyword evidence="1" id="KW-0812">Transmembrane</keyword>
<dbReference type="NCBIfam" id="NF042915">
    <property type="entry name" value="MAB_1171c_fam"/>
    <property type="match status" value="1"/>
</dbReference>
<name>A0A3D9SPA4_9ACTN</name>
<dbReference type="OrthoDB" id="3685619at2"/>
<evidence type="ECO:0000256" key="1">
    <source>
        <dbReference type="SAM" id="Phobius"/>
    </source>
</evidence>
<protein>
    <recommendedName>
        <fullName evidence="2">DUF6545 domain-containing protein</fullName>
    </recommendedName>
</protein>
<feature type="transmembrane region" description="Helical" evidence="1">
    <location>
        <begin position="6"/>
        <end position="22"/>
    </location>
</feature>
<dbReference type="InterPro" id="IPR046675">
    <property type="entry name" value="DUF6545"/>
</dbReference>
<keyword evidence="1" id="KW-0472">Membrane</keyword>
<feature type="domain" description="DUF6545" evidence="2">
    <location>
        <begin position="255"/>
        <end position="387"/>
    </location>
</feature>
<feature type="transmembrane region" description="Helical" evidence="1">
    <location>
        <begin position="186"/>
        <end position="210"/>
    </location>
</feature>
<comment type="caution">
    <text evidence="3">The sequence shown here is derived from an EMBL/GenBank/DDBJ whole genome shotgun (WGS) entry which is preliminary data.</text>
</comment>
<feature type="transmembrane region" description="Helical" evidence="1">
    <location>
        <begin position="145"/>
        <end position="166"/>
    </location>
</feature>
<keyword evidence="1" id="KW-1133">Transmembrane helix</keyword>
<evidence type="ECO:0000259" key="2">
    <source>
        <dbReference type="Pfam" id="PF20182"/>
    </source>
</evidence>
<organism evidence="3 4">
    <name type="scientific">Thermomonospora umbrina</name>
    <dbReference type="NCBI Taxonomy" id="111806"/>
    <lineage>
        <taxon>Bacteria</taxon>
        <taxon>Bacillati</taxon>
        <taxon>Actinomycetota</taxon>
        <taxon>Actinomycetes</taxon>
        <taxon>Streptosporangiales</taxon>
        <taxon>Thermomonosporaceae</taxon>
        <taxon>Thermomonospora</taxon>
    </lineage>
</organism>
<feature type="transmembrane region" description="Helical" evidence="1">
    <location>
        <begin position="222"/>
        <end position="243"/>
    </location>
</feature>
<gene>
    <name evidence="3" type="ORF">DFJ69_1204</name>
</gene>
<evidence type="ECO:0000313" key="4">
    <source>
        <dbReference type="Proteomes" id="UP000256661"/>
    </source>
</evidence>
<dbReference type="AlphaFoldDB" id="A0A3D9SPA4"/>
<dbReference type="InterPro" id="IPR050039">
    <property type="entry name" value="MAB_1171c-like"/>
</dbReference>
<sequence length="408" mass="45226">MIRNLAFPFCAAILTGVFVYKLRHLRSQWGNARLWALCATVFFFCMTLWSASPAAAARINRMAGIVNVAELVAAICLSGLAAAFLCLALLWRYSTALAWARLRWVLATYSLLVVVISLLFALSTVPTERTVDFPYFYARQPTVAIMYAIYYSSTLVGSAVLARWCFVWARHPDYAGLPYLRRGLRLYAGFGVVLAVYSLIRLVTLAANWFGTDALNPVGAGASLIGAPFGCFFLVAAMVVPVYGPRWLGVRRGVRRWTGFLTLRSLHRALTDVDPSVIFVARGRRLDLQHRIRRAIIELSDWRWALAPLFDPAVEDAVRAVARERGVPEEELATLIEAAQLKAAMAARRAGARGTEAPSERSADERDGNDIDLEMAWWCQVARAFKRSPVVDHAVARTHGTDNTAVSL</sequence>
<dbReference type="EMBL" id="QTTT01000001">
    <property type="protein sequence ID" value="REE95793.1"/>
    <property type="molecule type" value="Genomic_DNA"/>
</dbReference>